<dbReference type="EMBL" id="KZ772684">
    <property type="protein sequence ID" value="PTQ46054.1"/>
    <property type="molecule type" value="Genomic_DNA"/>
</dbReference>
<gene>
    <name evidence="1" type="ORF">MARPO_0012s0019</name>
</gene>
<proteinExistence type="predicted"/>
<evidence type="ECO:0000313" key="2">
    <source>
        <dbReference type="Proteomes" id="UP000244005"/>
    </source>
</evidence>
<sequence length="69" mass="8246">MWVGEVIQRARLSETTVMTSLRFWTQIKRFVLFLCIRIHLYSFPRPQQYIPHVWGLSFLVWFGGLLSST</sequence>
<dbReference type="Proteomes" id="UP000244005">
    <property type="component" value="Unassembled WGS sequence"/>
</dbReference>
<protein>
    <submittedName>
        <fullName evidence="1">Uncharacterized protein</fullName>
    </submittedName>
</protein>
<dbReference type="AlphaFoldDB" id="A0A2R6XIW7"/>
<organism evidence="1 2">
    <name type="scientific">Marchantia polymorpha</name>
    <name type="common">Common liverwort</name>
    <name type="synonym">Marchantia aquatica</name>
    <dbReference type="NCBI Taxonomy" id="3197"/>
    <lineage>
        <taxon>Eukaryota</taxon>
        <taxon>Viridiplantae</taxon>
        <taxon>Streptophyta</taxon>
        <taxon>Embryophyta</taxon>
        <taxon>Marchantiophyta</taxon>
        <taxon>Marchantiopsida</taxon>
        <taxon>Marchantiidae</taxon>
        <taxon>Marchantiales</taxon>
        <taxon>Marchantiaceae</taxon>
        <taxon>Marchantia</taxon>
    </lineage>
</organism>
<name>A0A2R6XIW7_MARPO</name>
<evidence type="ECO:0000313" key="1">
    <source>
        <dbReference type="EMBL" id="PTQ46054.1"/>
    </source>
</evidence>
<keyword evidence="2" id="KW-1185">Reference proteome</keyword>
<reference evidence="2" key="1">
    <citation type="journal article" date="2017" name="Cell">
        <title>Insights into land plant evolution garnered from the Marchantia polymorpha genome.</title>
        <authorList>
            <person name="Bowman J.L."/>
            <person name="Kohchi T."/>
            <person name="Yamato K.T."/>
            <person name="Jenkins J."/>
            <person name="Shu S."/>
            <person name="Ishizaki K."/>
            <person name="Yamaoka S."/>
            <person name="Nishihama R."/>
            <person name="Nakamura Y."/>
            <person name="Berger F."/>
            <person name="Adam C."/>
            <person name="Aki S.S."/>
            <person name="Althoff F."/>
            <person name="Araki T."/>
            <person name="Arteaga-Vazquez M.A."/>
            <person name="Balasubrmanian S."/>
            <person name="Barry K."/>
            <person name="Bauer D."/>
            <person name="Boehm C.R."/>
            <person name="Briginshaw L."/>
            <person name="Caballero-Perez J."/>
            <person name="Catarino B."/>
            <person name="Chen F."/>
            <person name="Chiyoda S."/>
            <person name="Chovatia M."/>
            <person name="Davies K.M."/>
            <person name="Delmans M."/>
            <person name="Demura T."/>
            <person name="Dierschke T."/>
            <person name="Dolan L."/>
            <person name="Dorantes-Acosta A.E."/>
            <person name="Eklund D.M."/>
            <person name="Florent S.N."/>
            <person name="Flores-Sandoval E."/>
            <person name="Fujiyama A."/>
            <person name="Fukuzawa H."/>
            <person name="Galik B."/>
            <person name="Grimanelli D."/>
            <person name="Grimwood J."/>
            <person name="Grossniklaus U."/>
            <person name="Hamada T."/>
            <person name="Haseloff J."/>
            <person name="Hetherington A.J."/>
            <person name="Higo A."/>
            <person name="Hirakawa Y."/>
            <person name="Hundley H.N."/>
            <person name="Ikeda Y."/>
            <person name="Inoue K."/>
            <person name="Inoue S.I."/>
            <person name="Ishida S."/>
            <person name="Jia Q."/>
            <person name="Kakita M."/>
            <person name="Kanazawa T."/>
            <person name="Kawai Y."/>
            <person name="Kawashima T."/>
            <person name="Kennedy M."/>
            <person name="Kinose K."/>
            <person name="Kinoshita T."/>
            <person name="Kohara Y."/>
            <person name="Koide E."/>
            <person name="Komatsu K."/>
            <person name="Kopischke S."/>
            <person name="Kubo M."/>
            <person name="Kyozuka J."/>
            <person name="Lagercrantz U."/>
            <person name="Lin S.S."/>
            <person name="Lindquist E."/>
            <person name="Lipzen A.M."/>
            <person name="Lu C.W."/>
            <person name="De Luna E."/>
            <person name="Martienssen R.A."/>
            <person name="Minamino N."/>
            <person name="Mizutani M."/>
            <person name="Mizutani M."/>
            <person name="Mochizuki N."/>
            <person name="Monte I."/>
            <person name="Mosher R."/>
            <person name="Nagasaki H."/>
            <person name="Nakagami H."/>
            <person name="Naramoto S."/>
            <person name="Nishitani K."/>
            <person name="Ohtani M."/>
            <person name="Okamoto T."/>
            <person name="Okumura M."/>
            <person name="Phillips J."/>
            <person name="Pollak B."/>
            <person name="Reinders A."/>
            <person name="Rovekamp M."/>
            <person name="Sano R."/>
            <person name="Sawa S."/>
            <person name="Schmid M.W."/>
            <person name="Shirakawa M."/>
            <person name="Solano R."/>
            <person name="Spunde A."/>
            <person name="Suetsugu N."/>
            <person name="Sugano S."/>
            <person name="Sugiyama A."/>
            <person name="Sun R."/>
            <person name="Suzuki Y."/>
            <person name="Takenaka M."/>
            <person name="Takezawa D."/>
            <person name="Tomogane H."/>
            <person name="Tsuzuki M."/>
            <person name="Ueda T."/>
            <person name="Umeda M."/>
            <person name="Ward J.M."/>
            <person name="Watanabe Y."/>
            <person name="Yazaki K."/>
            <person name="Yokoyama R."/>
            <person name="Yoshitake Y."/>
            <person name="Yotsui I."/>
            <person name="Zachgo S."/>
            <person name="Schmutz J."/>
        </authorList>
    </citation>
    <scope>NUCLEOTIDE SEQUENCE [LARGE SCALE GENOMIC DNA]</scope>
    <source>
        <strain evidence="2">Tak-1</strain>
    </source>
</reference>
<accession>A0A2R6XIW7</accession>